<accession>A0A5E5ABT4</accession>
<dbReference type="Gene3D" id="2.60.120.10">
    <property type="entry name" value="Jelly Rolls"/>
    <property type="match status" value="1"/>
</dbReference>
<evidence type="ECO:0000256" key="1">
    <source>
        <dbReference type="SAM" id="MobiDB-lite"/>
    </source>
</evidence>
<evidence type="ECO:0000313" key="2">
    <source>
        <dbReference type="EMBL" id="VVE69963.1"/>
    </source>
</evidence>
<proteinExistence type="predicted"/>
<dbReference type="AlphaFoldDB" id="A0A5E5ABT4"/>
<dbReference type="EMBL" id="CABPSQ010000006">
    <property type="protein sequence ID" value="VVE69963.1"/>
    <property type="molecule type" value="Genomic_DNA"/>
</dbReference>
<dbReference type="InterPro" id="IPR014710">
    <property type="entry name" value="RmlC-like_jellyroll"/>
</dbReference>
<dbReference type="RefSeq" id="WP_246190278.1">
    <property type="nucleotide sequence ID" value="NZ_CABPSQ010000006.1"/>
</dbReference>
<dbReference type="SUPFAM" id="SSF51182">
    <property type="entry name" value="RmlC-like cupins"/>
    <property type="match status" value="1"/>
</dbReference>
<gene>
    <name evidence="2" type="ORF">PCA31118_03372</name>
</gene>
<evidence type="ECO:0000313" key="3">
    <source>
        <dbReference type="Proteomes" id="UP000414136"/>
    </source>
</evidence>
<sequence length="133" mass="14626">MSENMRLSTPDDRRRDDPHCERVPNPVDTPASRASGESLDIEIRVMRQGEQLWRDAGTTGEEVAAVVDGEFTIEAADERYRLSRAEGIIIPPGEARRWTCETSRGTLYRVVNRSALGATGHDVADAASEGARS</sequence>
<keyword evidence="3" id="KW-1185">Reference proteome</keyword>
<evidence type="ECO:0008006" key="4">
    <source>
        <dbReference type="Google" id="ProtNLM"/>
    </source>
</evidence>
<organism evidence="2 3">
    <name type="scientific">Pandoraea captiosa</name>
    <dbReference type="NCBI Taxonomy" id="2508302"/>
    <lineage>
        <taxon>Bacteria</taxon>
        <taxon>Pseudomonadati</taxon>
        <taxon>Pseudomonadota</taxon>
        <taxon>Betaproteobacteria</taxon>
        <taxon>Burkholderiales</taxon>
        <taxon>Burkholderiaceae</taxon>
        <taxon>Pandoraea</taxon>
    </lineage>
</organism>
<reference evidence="2 3" key="1">
    <citation type="submission" date="2019-08" db="EMBL/GenBank/DDBJ databases">
        <authorList>
            <person name="Peeters C."/>
        </authorList>
    </citation>
    <scope>NUCLEOTIDE SEQUENCE [LARGE SCALE GENOMIC DNA]</scope>
    <source>
        <strain evidence="2 3">LMG 31118</strain>
    </source>
</reference>
<feature type="compositionally biased region" description="Basic and acidic residues" evidence="1">
    <location>
        <begin position="9"/>
        <end position="22"/>
    </location>
</feature>
<dbReference type="Proteomes" id="UP000414136">
    <property type="component" value="Unassembled WGS sequence"/>
</dbReference>
<dbReference type="InterPro" id="IPR011051">
    <property type="entry name" value="RmlC_Cupin_sf"/>
</dbReference>
<protein>
    <recommendedName>
        <fullName evidence="4">Cupin</fullName>
    </recommendedName>
</protein>
<name>A0A5E5ABT4_9BURK</name>
<feature type="region of interest" description="Disordered" evidence="1">
    <location>
        <begin position="1"/>
        <end position="37"/>
    </location>
</feature>